<keyword evidence="2" id="KW-1185">Reference proteome</keyword>
<dbReference type="GO" id="GO:0005829">
    <property type="term" value="C:cytosol"/>
    <property type="evidence" value="ECO:0007669"/>
    <property type="project" value="TreeGrafter"/>
</dbReference>
<organism evidence="1 2">
    <name type="scientific">Hyalomma marginatum</name>
    <dbReference type="NCBI Taxonomy" id="34627"/>
    <lineage>
        <taxon>Eukaryota</taxon>
        <taxon>Metazoa</taxon>
        <taxon>Ecdysozoa</taxon>
        <taxon>Arthropoda</taxon>
        <taxon>Chelicerata</taxon>
        <taxon>Arachnida</taxon>
        <taxon>Acari</taxon>
        <taxon>Parasitiformes</taxon>
        <taxon>Ixodida</taxon>
        <taxon>Ixodoidea</taxon>
        <taxon>Ixodidae</taxon>
        <taxon>Hyalomminae</taxon>
        <taxon>Hyalomma</taxon>
    </lineage>
</organism>
<evidence type="ECO:0000313" key="1">
    <source>
        <dbReference type="EMBL" id="CAG7591446.1"/>
    </source>
</evidence>
<dbReference type="PIRSF" id="PIRSF039003">
    <property type="entry name" value="IscX"/>
    <property type="match status" value="1"/>
</dbReference>
<evidence type="ECO:0000313" key="2">
    <source>
        <dbReference type="Proteomes" id="UP000837675"/>
    </source>
</evidence>
<dbReference type="NCBIfam" id="TIGR03412">
    <property type="entry name" value="iscX_yfhJ"/>
    <property type="match status" value="1"/>
</dbReference>
<dbReference type="InterPro" id="IPR036762">
    <property type="entry name" value="IscX-like_sf"/>
</dbReference>
<dbReference type="PANTHER" id="PTHR37532">
    <property type="entry name" value="PROTEIN ISCX"/>
    <property type="match status" value="1"/>
</dbReference>
<name>A0A8S4C0R4_9ACAR</name>
<proteinExistence type="predicted"/>
<dbReference type="SUPFAM" id="SSF140319">
    <property type="entry name" value="IscX-like"/>
    <property type="match status" value="1"/>
</dbReference>
<dbReference type="InterPro" id="IPR007479">
    <property type="entry name" value="ISC_FeS_clus_asmbl_IscsX"/>
</dbReference>
<accession>A0A8S4C0R4</accession>
<dbReference type="PANTHER" id="PTHR37532:SF1">
    <property type="entry name" value="PROTEIN ISCX"/>
    <property type="match status" value="1"/>
</dbReference>
<reference evidence="1" key="1">
    <citation type="submission" date="2021-06" db="EMBL/GenBank/DDBJ databases">
        <authorList>
            <person name="Nardi T."/>
            <person name="Nardi T."/>
        </authorList>
    </citation>
    <scope>NUCLEOTIDE SEQUENCE</scope>
</reference>
<dbReference type="GO" id="GO:0008198">
    <property type="term" value="F:ferrous iron binding"/>
    <property type="evidence" value="ECO:0007669"/>
    <property type="project" value="TreeGrafter"/>
</dbReference>
<dbReference type="Gene3D" id="1.10.10.600">
    <property type="entry name" value="IscX-like"/>
    <property type="match status" value="1"/>
</dbReference>
<dbReference type="AlphaFoldDB" id="A0A8S4C0R4"/>
<gene>
    <name evidence="1" type="ORF">MHYMCMPASI_00438</name>
</gene>
<comment type="caution">
    <text evidence="1">The sequence shown here is derived from an EMBL/GenBank/DDBJ whole genome shotgun (WGS) entry which is preliminary data.</text>
</comment>
<protein>
    <submittedName>
        <fullName evidence="1">Fe-S cluster assembly protein IscX</fullName>
    </submittedName>
</protein>
<dbReference type="GO" id="GO:0016226">
    <property type="term" value="P:iron-sulfur cluster assembly"/>
    <property type="evidence" value="ECO:0007669"/>
    <property type="project" value="InterPro"/>
</dbReference>
<dbReference type="Pfam" id="PF04384">
    <property type="entry name" value="Fe-S_assembly"/>
    <property type="match status" value="1"/>
</dbReference>
<dbReference type="Proteomes" id="UP000837675">
    <property type="component" value="Unassembled WGS sequence"/>
</dbReference>
<sequence>MRWIDIYDIAISLEEKYPDIDIINIGFPKLKEMVISLNYFDDLPNRSNEKILEAIQAAWLEERVR</sequence>
<dbReference type="EMBL" id="CAJVAF010000192">
    <property type="protein sequence ID" value="CAG7591446.1"/>
    <property type="molecule type" value="Genomic_DNA"/>
</dbReference>